<dbReference type="Pfam" id="PF01636">
    <property type="entry name" value="APH"/>
    <property type="match status" value="1"/>
</dbReference>
<dbReference type="PANTHER" id="PTHR21310">
    <property type="entry name" value="AMINOGLYCOSIDE PHOSPHOTRANSFERASE-RELATED-RELATED"/>
    <property type="match status" value="1"/>
</dbReference>
<dbReference type="Proteomes" id="UP000677265">
    <property type="component" value="Unassembled WGS sequence"/>
</dbReference>
<dbReference type="EMBL" id="JAGYPE010000007">
    <property type="protein sequence ID" value="MBS4186560.1"/>
    <property type="molecule type" value="Genomic_DNA"/>
</dbReference>
<keyword evidence="4" id="KW-1185">Reference proteome</keyword>
<protein>
    <submittedName>
        <fullName evidence="2">Phosphotransferase</fullName>
    </submittedName>
</protein>
<organism evidence="2">
    <name type="scientific">Neobacillus citreus</name>
    <dbReference type="NCBI Taxonomy" id="2833578"/>
    <lineage>
        <taxon>Bacteria</taxon>
        <taxon>Bacillati</taxon>
        <taxon>Bacillota</taxon>
        <taxon>Bacilli</taxon>
        <taxon>Bacillales</taxon>
        <taxon>Bacillaceae</taxon>
        <taxon>Neobacillus</taxon>
    </lineage>
</organism>
<gene>
    <name evidence="3" type="ORF">KHB02_021165</name>
    <name evidence="2" type="ORF">KHB02_34920</name>
</gene>
<dbReference type="InterPro" id="IPR051678">
    <property type="entry name" value="AGP_Transferase"/>
</dbReference>
<dbReference type="InterPro" id="IPR002575">
    <property type="entry name" value="Aminoglycoside_PTrfase"/>
</dbReference>
<dbReference type="Gene3D" id="3.90.1200.10">
    <property type="match status" value="1"/>
</dbReference>
<sequence length="304" mass="34251">MSVPWSPERIIFVEEAVRLIEKQFPQLKPVSLQVLGEGFDNSVFLVNEQFVFRFPRREIAVKLLQVENRLLPVVAPMLSIPVPDPIFLGMPEGGFLWPFSGYKLLGGKTLSSLTPEQRMLSVEPLAQFLKTLHAFPINKAEKLGVPYDELGRTDILKRKPMLEANIEKAVDLGLIGGHELGRLQLFLSTVEKPFEHDSKTLVHGDFHIRNMLVDDSGRVSAVIDWGDAHIGNPTIDLSIAYSFIPAEGRDYFFQLYGDVSFEVKKIARFRAVYSLIMLLLYGDSQKDERLVNEGRTALGLALDN</sequence>
<dbReference type="PANTHER" id="PTHR21310:SF42">
    <property type="entry name" value="BIFUNCTIONAL AAC_APH"/>
    <property type="match status" value="1"/>
</dbReference>
<name>A0A942T6Z1_9BACI</name>
<dbReference type="InterPro" id="IPR011009">
    <property type="entry name" value="Kinase-like_dom_sf"/>
</dbReference>
<dbReference type="EMBL" id="JAGYPE020000047">
    <property type="protein sequence ID" value="MCH6268041.1"/>
    <property type="molecule type" value="Genomic_DNA"/>
</dbReference>
<evidence type="ECO:0000313" key="3">
    <source>
        <dbReference type="EMBL" id="MCH6268041.1"/>
    </source>
</evidence>
<reference evidence="2" key="1">
    <citation type="submission" date="2021-05" db="EMBL/GenBank/DDBJ databases">
        <title>Novel Bacillus species.</title>
        <authorList>
            <person name="Liu G."/>
        </authorList>
    </citation>
    <scope>NUCLEOTIDE SEQUENCE</scope>
    <source>
        <strain evidence="2 4">FJAT-50051</strain>
    </source>
</reference>
<evidence type="ECO:0000313" key="2">
    <source>
        <dbReference type="EMBL" id="MBS4186560.1"/>
    </source>
</evidence>
<comment type="caution">
    <text evidence="2">The sequence shown here is derived from an EMBL/GenBank/DDBJ whole genome shotgun (WGS) entry which is preliminary data.</text>
</comment>
<dbReference type="AlphaFoldDB" id="A0A942T6Z1"/>
<evidence type="ECO:0000313" key="4">
    <source>
        <dbReference type="Proteomes" id="UP000677265"/>
    </source>
</evidence>
<feature type="domain" description="Aminoglycoside phosphotransferase" evidence="1">
    <location>
        <begin position="32"/>
        <end position="256"/>
    </location>
</feature>
<proteinExistence type="predicted"/>
<dbReference type="Gene3D" id="3.30.200.20">
    <property type="entry name" value="Phosphorylase Kinase, domain 1"/>
    <property type="match status" value="1"/>
</dbReference>
<accession>A0A942T6Z1</accession>
<dbReference type="RefSeq" id="WP_213146354.1">
    <property type="nucleotide sequence ID" value="NZ_JAGYPE020000047.1"/>
</dbReference>
<evidence type="ECO:0000259" key="1">
    <source>
        <dbReference type="Pfam" id="PF01636"/>
    </source>
</evidence>
<dbReference type="SUPFAM" id="SSF56112">
    <property type="entry name" value="Protein kinase-like (PK-like)"/>
    <property type="match status" value="1"/>
</dbReference>